<dbReference type="InterPro" id="IPR023214">
    <property type="entry name" value="HAD_sf"/>
</dbReference>
<evidence type="ECO:0000256" key="1">
    <source>
        <dbReference type="ARBA" id="ARBA00000830"/>
    </source>
</evidence>
<comment type="pathway">
    <text evidence="3 10">Organic acid metabolism; glycolate biosynthesis; glycolate from 2-phosphoglycolate: step 1/1.</text>
</comment>
<keyword evidence="8 10" id="KW-0460">Magnesium</keyword>
<evidence type="ECO:0000256" key="10">
    <source>
        <dbReference type="HAMAP-Rule" id="MF_00495"/>
    </source>
</evidence>
<dbReference type="Pfam" id="PF13419">
    <property type="entry name" value="HAD_2"/>
    <property type="match status" value="1"/>
</dbReference>
<dbReference type="SUPFAM" id="SSF56784">
    <property type="entry name" value="HAD-like"/>
    <property type="match status" value="1"/>
</dbReference>
<evidence type="ECO:0000256" key="8">
    <source>
        <dbReference type="ARBA" id="ARBA00022842"/>
    </source>
</evidence>
<dbReference type="InterPro" id="IPR023198">
    <property type="entry name" value="PGP-like_dom2"/>
</dbReference>
<dbReference type="Gene3D" id="1.10.150.240">
    <property type="entry name" value="Putative phosphatase, domain 2"/>
    <property type="match status" value="1"/>
</dbReference>
<gene>
    <name evidence="11" type="ORF">B2M20_06550</name>
</gene>
<proteinExistence type="inferred from homology"/>
<name>A0A1V4HZZ3_NITVU</name>
<dbReference type="SFLD" id="SFLDS00003">
    <property type="entry name" value="Haloacid_Dehalogenase"/>
    <property type="match status" value="1"/>
</dbReference>
<keyword evidence="12" id="KW-1185">Reference proteome</keyword>
<dbReference type="InterPro" id="IPR036412">
    <property type="entry name" value="HAD-like_sf"/>
</dbReference>
<dbReference type="EC" id="3.1.3.18" evidence="5 10"/>
<evidence type="ECO:0000256" key="3">
    <source>
        <dbReference type="ARBA" id="ARBA00004818"/>
    </source>
</evidence>
<dbReference type="GO" id="GO:0046872">
    <property type="term" value="F:metal ion binding"/>
    <property type="evidence" value="ECO:0007669"/>
    <property type="project" value="UniProtKB-KW"/>
</dbReference>
<dbReference type="PRINTS" id="PR00413">
    <property type="entry name" value="HADHALOGNASE"/>
</dbReference>
<feature type="binding site" evidence="10">
    <location>
        <position position="12"/>
    </location>
    <ligand>
        <name>Mg(2+)</name>
        <dbReference type="ChEBI" id="CHEBI:18420"/>
    </ligand>
</feature>
<dbReference type="RefSeq" id="WP_079446265.1">
    <property type="nucleotide sequence ID" value="NZ_MWPQ01000026.1"/>
</dbReference>
<protein>
    <recommendedName>
        <fullName evidence="5 10">Phosphoglycolate phosphatase</fullName>
        <shortName evidence="10">PGP</shortName>
        <shortName evidence="10">PGPase</shortName>
        <ecNumber evidence="5 10">3.1.3.18</ecNumber>
    </recommendedName>
</protein>
<comment type="caution">
    <text evidence="11">The sequence shown here is derived from an EMBL/GenBank/DDBJ whole genome shotgun (WGS) entry which is preliminary data.</text>
</comment>
<dbReference type="PANTHER" id="PTHR43434">
    <property type="entry name" value="PHOSPHOGLYCOLATE PHOSPHATASE"/>
    <property type="match status" value="1"/>
</dbReference>
<dbReference type="Proteomes" id="UP000189940">
    <property type="component" value="Unassembled WGS sequence"/>
</dbReference>
<comment type="similarity">
    <text evidence="4 10">Belongs to the HAD-like hydrolase superfamily. CbbY/CbbZ/Gph/YieH family.</text>
</comment>
<dbReference type="InterPro" id="IPR006439">
    <property type="entry name" value="HAD-SF_hydro_IA"/>
</dbReference>
<evidence type="ECO:0000256" key="6">
    <source>
        <dbReference type="ARBA" id="ARBA00022723"/>
    </source>
</evidence>
<dbReference type="GO" id="GO:0008967">
    <property type="term" value="F:phosphoglycolate phosphatase activity"/>
    <property type="evidence" value="ECO:0007669"/>
    <property type="project" value="UniProtKB-UniRule"/>
</dbReference>
<accession>A0A1V4HZZ3</accession>
<evidence type="ECO:0000256" key="7">
    <source>
        <dbReference type="ARBA" id="ARBA00022801"/>
    </source>
</evidence>
<dbReference type="UniPathway" id="UPA00865">
    <property type="reaction ID" value="UER00834"/>
</dbReference>
<dbReference type="InterPro" id="IPR050155">
    <property type="entry name" value="HAD-like_hydrolase_sf"/>
</dbReference>
<comment type="function">
    <text evidence="10">Specifically catalyzes the dephosphorylation of 2-phosphoglycolate. Is involved in the dissimilation of the intracellular 2-phosphoglycolate formed during the DNA repair of 3'-phosphoglycolate ends, a major class of DNA lesions induced by oxidative stress.</text>
</comment>
<dbReference type="PANTHER" id="PTHR43434:SF1">
    <property type="entry name" value="PHOSPHOGLYCOLATE PHOSPHATASE"/>
    <property type="match status" value="1"/>
</dbReference>
<reference evidence="11 12" key="1">
    <citation type="submission" date="2017-02" db="EMBL/GenBank/DDBJ databases">
        <title>Genome sequence of the nitrite-oxidizing bacterium Nitrobacter vulgaris strain Ab1.</title>
        <authorList>
            <person name="Mellbye B.L."/>
            <person name="Davis E.W."/>
            <person name="Spieck E."/>
            <person name="Chang J.H."/>
            <person name="Bottomley P.J."/>
            <person name="Sayavedra-Soto L.A."/>
        </authorList>
    </citation>
    <scope>NUCLEOTIDE SEQUENCE [LARGE SCALE GENOMIC DNA]</scope>
    <source>
        <strain evidence="11 12">Ab1</strain>
    </source>
</reference>
<feature type="binding site" evidence="10">
    <location>
        <position position="14"/>
    </location>
    <ligand>
        <name>Mg(2+)</name>
        <dbReference type="ChEBI" id="CHEBI:18420"/>
    </ligand>
</feature>
<comment type="cofactor">
    <cofactor evidence="2 10">
        <name>Mg(2+)</name>
        <dbReference type="ChEBI" id="CHEBI:18420"/>
    </cofactor>
</comment>
<dbReference type="SFLD" id="SFLDG01135">
    <property type="entry name" value="C1.5.6:_HAD__Beta-PGM__Phospha"/>
    <property type="match status" value="1"/>
</dbReference>
<evidence type="ECO:0000313" key="12">
    <source>
        <dbReference type="Proteomes" id="UP000189940"/>
    </source>
</evidence>
<keyword evidence="9 10" id="KW-0119">Carbohydrate metabolism</keyword>
<evidence type="ECO:0000256" key="4">
    <source>
        <dbReference type="ARBA" id="ARBA00006171"/>
    </source>
</evidence>
<feature type="active site" description="Nucleophile" evidence="10">
    <location>
        <position position="12"/>
    </location>
</feature>
<sequence length="232" mass="24573">MTSSPPPMVVFDLDGTLVDTAPDLAAALNFVLDREGLRTVSLPTARSMIGAGVRRMIERGLEHEDRAATPDEVTRMMGDFIDYYTAHIADASRPFEGLIEALDELSARGHCFAVCTNKLEALAKLLLDQLGLSSRFSAICGGDTFGVSKPDPAILRQTIAQAGGNPQTTIMVGDAGPDIGVARRAGIPVIGVTFGYTEVPVAELKPDRVISHMRELPDAVAALQAATLNVTG</sequence>
<dbReference type="NCBIfam" id="TIGR01509">
    <property type="entry name" value="HAD-SF-IA-v3"/>
    <property type="match status" value="1"/>
</dbReference>
<dbReference type="Gene3D" id="3.40.50.1000">
    <property type="entry name" value="HAD superfamily/HAD-like"/>
    <property type="match status" value="1"/>
</dbReference>
<dbReference type="AlphaFoldDB" id="A0A1V4HZZ3"/>
<dbReference type="InterPro" id="IPR041492">
    <property type="entry name" value="HAD_2"/>
</dbReference>
<evidence type="ECO:0000256" key="5">
    <source>
        <dbReference type="ARBA" id="ARBA00013078"/>
    </source>
</evidence>
<keyword evidence="7 10" id="KW-0378">Hydrolase</keyword>
<evidence type="ECO:0000313" key="11">
    <source>
        <dbReference type="EMBL" id="OPH83568.1"/>
    </source>
</evidence>
<dbReference type="InterPro" id="IPR037512">
    <property type="entry name" value="PGPase_prok"/>
</dbReference>
<dbReference type="FunFam" id="3.40.50.1000:FF:000022">
    <property type="entry name" value="Phosphoglycolate phosphatase"/>
    <property type="match status" value="1"/>
</dbReference>
<dbReference type="EMBL" id="MWPQ01000026">
    <property type="protein sequence ID" value="OPH83568.1"/>
    <property type="molecule type" value="Genomic_DNA"/>
</dbReference>
<dbReference type="GO" id="GO:0005829">
    <property type="term" value="C:cytosol"/>
    <property type="evidence" value="ECO:0007669"/>
    <property type="project" value="TreeGrafter"/>
</dbReference>
<dbReference type="NCBIfam" id="TIGR01549">
    <property type="entry name" value="HAD-SF-IA-v1"/>
    <property type="match status" value="1"/>
</dbReference>
<feature type="binding site" evidence="10">
    <location>
        <position position="174"/>
    </location>
    <ligand>
        <name>Mg(2+)</name>
        <dbReference type="ChEBI" id="CHEBI:18420"/>
    </ligand>
</feature>
<dbReference type="HAMAP" id="MF_00495">
    <property type="entry name" value="GPH_hydrolase_bact"/>
    <property type="match status" value="1"/>
</dbReference>
<comment type="catalytic activity">
    <reaction evidence="1 10">
        <text>2-phosphoglycolate + H2O = glycolate + phosphate</text>
        <dbReference type="Rhea" id="RHEA:14369"/>
        <dbReference type="ChEBI" id="CHEBI:15377"/>
        <dbReference type="ChEBI" id="CHEBI:29805"/>
        <dbReference type="ChEBI" id="CHEBI:43474"/>
        <dbReference type="ChEBI" id="CHEBI:58033"/>
        <dbReference type="EC" id="3.1.3.18"/>
    </reaction>
</comment>
<dbReference type="GO" id="GO:0046295">
    <property type="term" value="P:glycolate biosynthetic process"/>
    <property type="evidence" value="ECO:0007669"/>
    <property type="project" value="UniProtKB-UniRule"/>
</dbReference>
<evidence type="ECO:0000256" key="9">
    <source>
        <dbReference type="ARBA" id="ARBA00023277"/>
    </source>
</evidence>
<dbReference type="STRING" id="29421.B2M20_06550"/>
<dbReference type="SFLD" id="SFLDG01129">
    <property type="entry name" value="C1.5:_HAD__Beta-PGM__Phosphata"/>
    <property type="match status" value="1"/>
</dbReference>
<organism evidence="11 12">
    <name type="scientific">Nitrobacter vulgaris</name>
    <dbReference type="NCBI Taxonomy" id="29421"/>
    <lineage>
        <taxon>Bacteria</taxon>
        <taxon>Pseudomonadati</taxon>
        <taxon>Pseudomonadota</taxon>
        <taxon>Alphaproteobacteria</taxon>
        <taxon>Hyphomicrobiales</taxon>
        <taxon>Nitrobacteraceae</taxon>
        <taxon>Nitrobacter</taxon>
    </lineage>
</organism>
<keyword evidence="6 10" id="KW-0479">Metal-binding</keyword>
<evidence type="ECO:0000256" key="2">
    <source>
        <dbReference type="ARBA" id="ARBA00001946"/>
    </source>
</evidence>
<dbReference type="GO" id="GO:0005975">
    <property type="term" value="P:carbohydrate metabolic process"/>
    <property type="evidence" value="ECO:0007669"/>
    <property type="project" value="InterPro"/>
</dbReference>
<dbReference type="GO" id="GO:0006281">
    <property type="term" value="P:DNA repair"/>
    <property type="evidence" value="ECO:0007669"/>
    <property type="project" value="TreeGrafter"/>
</dbReference>